<evidence type="ECO:0000313" key="10">
    <source>
        <dbReference type="Proteomes" id="UP000002866"/>
    </source>
</evidence>
<dbReference type="AlphaFoldDB" id="I2GYX0"/>
<evidence type="ECO:0000256" key="2">
    <source>
        <dbReference type="ARBA" id="ARBA00006192"/>
    </source>
</evidence>
<gene>
    <name evidence="9" type="primary">TBLA0B04880</name>
    <name evidence="9" type="ORF">TBLA_0B04880</name>
</gene>
<evidence type="ECO:0000256" key="4">
    <source>
        <dbReference type="ARBA" id="ARBA00022737"/>
    </source>
</evidence>
<evidence type="ECO:0000256" key="7">
    <source>
        <dbReference type="ARBA" id="ARBA00044511"/>
    </source>
</evidence>
<comment type="subcellular location">
    <subcellularLocation>
        <location evidence="1">Mitochondrion</location>
    </subcellularLocation>
</comment>
<dbReference type="eggNOG" id="ENOG502QVB0">
    <property type="taxonomic scope" value="Eukaryota"/>
</dbReference>
<dbReference type="Gene3D" id="1.25.40.10">
    <property type="entry name" value="Tetratricopeptide repeat domain"/>
    <property type="match status" value="2"/>
</dbReference>
<accession>I2GYX0</accession>
<dbReference type="FunCoup" id="I2GYX0">
    <property type="interactions" value="34"/>
</dbReference>
<sequence length="612" mass="71263">MTVLKNLGKLLTKKDLQVSTRAHNEPCSNLITPKNFPINKTHEDKRNPKQTHLPKRPSVAISFKNEDKKHIHRKGTLGKSLIPMKELKELNRGFNKKIVHEYLSPLSKTNFKRLDPNLKYDFKKAEAFTTYSKTVQRNLVNGLTSNVESINYQKFLSKLLSILMKNSTHIKQLSAIPNFNYSLSGSNNIYLNYTCEEVPALPDFDKNPELFENYIGILTHTNFLYKNSSRLNGIIPKILRNLMHPSNIKTLKLRTVNTYNDVIYYFGTKHDFASSREVFAQMKLESCSPNTRTYNLLLRNILRNLRLNKSKPIYDEVIFYLEDMESHGVKPDLVTWLTCYNFLNENLSRQIFIEQMISLGFPITNEVLYAIVKTSDKIDYMLQSKNKAKDNTSNNDNDHTLSEILGILKEHKIPLNLKLFNYCIKKLLYEDNYPVAMKIVEYAINNQDSDSKLFKPNHKTLNLFLVYLANKGRLDLSIMTFNTFASRFKIKPTIDSFNQMFKALVRNGYSTHFSVVSKIIHTWQNDWNCGRRQSYWHIKAQAISKFNCQAKEVGLMELEEKSKLLKNLIWSKDLAYTIKVWNECKHLHYHLRYLGCIPPHMKGTIGTSLEKN</sequence>
<keyword evidence="4" id="KW-0677">Repeat</keyword>
<dbReference type="OMA" id="TWTTCYN"/>
<evidence type="ECO:0000313" key="9">
    <source>
        <dbReference type="EMBL" id="CCH59322.1"/>
    </source>
</evidence>
<keyword evidence="10" id="KW-1185">Reference proteome</keyword>
<evidence type="ECO:0000256" key="3">
    <source>
        <dbReference type="ARBA" id="ARBA00022664"/>
    </source>
</evidence>
<dbReference type="GO" id="GO:0070124">
    <property type="term" value="P:mitochondrial translational initiation"/>
    <property type="evidence" value="ECO:0007669"/>
    <property type="project" value="EnsemblFungi"/>
</dbReference>
<dbReference type="InParanoid" id="I2GYX0"/>
<keyword evidence="3" id="KW-0507">mRNA processing</keyword>
<dbReference type="GO" id="GO:0008380">
    <property type="term" value="P:RNA splicing"/>
    <property type="evidence" value="ECO:0007669"/>
    <property type="project" value="UniProtKB-KW"/>
</dbReference>
<reference evidence="9 10" key="1">
    <citation type="journal article" date="2011" name="Proc. Natl. Acad. Sci. U.S.A.">
        <title>Evolutionary erosion of yeast sex chromosomes by mating-type switching accidents.</title>
        <authorList>
            <person name="Gordon J.L."/>
            <person name="Armisen D."/>
            <person name="Proux-Wera E."/>
            <person name="Oheigeartaigh S.S."/>
            <person name="Byrne K.P."/>
            <person name="Wolfe K.H."/>
        </authorList>
    </citation>
    <scope>NUCLEOTIDE SEQUENCE [LARGE SCALE GENOMIC DNA]</scope>
    <source>
        <strain evidence="10">ATCC 34711 / CBS 6284 / DSM 70876 / NBRC 10599 / NRRL Y-10934 / UCD 77-7</strain>
    </source>
</reference>
<dbReference type="OrthoDB" id="185373at2759"/>
<dbReference type="GeneID" id="14494449"/>
<dbReference type="InterPro" id="IPR002885">
    <property type="entry name" value="PPR_rpt"/>
</dbReference>
<comment type="function">
    <text evidence="6">Regulates mitochondrial small subunit maturation by controlling 15S rRNA 5'-end processing. Localizes to the 5' precursor of the 15S rRNA in a position that is subsequently occupied by mS47 in the mature yeast mtSSU. Uses structure and sequence-specific RNA recognition, binding to a single-stranded region of the precursor and specifically recognizing bases -6 to -1. The exchange of Ccm1 for mS47 is coupled to the irreversible removal of precursor rRNA that is accompanied by conformational changes of the mitoribosomal proteins uS5m and mS26. These conformational changes signal completion of 5'-end rRNA processing through protection of the mature 5'-end of the 15S rRNA and stabilization of mS47. The removal of the 5' precursor together with the dissociation of Ccm1 may be catalyzed by the 5'-3' exoribonuclease Pet127. Involved in the specific removal of group I introns in mitochondrial encoded transcripts.</text>
</comment>
<dbReference type="STRING" id="1071380.I2GYX0"/>
<name>I2GYX0_HENB6</name>
<dbReference type="GO" id="GO:0005739">
    <property type="term" value="C:mitochondrion"/>
    <property type="evidence" value="ECO:0007669"/>
    <property type="project" value="UniProtKB-SubCell"/>
</dbReference>
<dbReference type="Pfam" id="PF13812">
    <property type="entry name" value="PPR_3"/>
    <property type="match status" value="1"/>
</dbReference>
<evidence type="ECO:0000256" key="6">
    <source>
        <dbReference type="ARBA" id="ARBA00044493"/>
    </source>
</evidence>
<dbReference type="HOGENOM" id="CLU_457135_0_0_1"/>
<proteinExistence type="inferred from homology"/>
<keyword evidence="5" id="KW-0508">mRNA splicing</keyword>
<dbReference type="Proteomes" id="UP000002866">
    <property type="component" value="Chromosome 2"/>
</dbReference>
<dbReference type="InterPro" id="IPR011990">
    <property type="entry name" value="TPR-like_helical_dom_sf"/>
</dbReference>
<dbReference type="EMBL" id="HE806317">
    <property type="protein sequence ID" value="CCH59322.1"/>
    <property type="molecule type" value="Genomic_DNA"/>
</dbReference>
<organism evidence="9 10">
    <name type="scientific">Henningerozyma blattae (strain ATCC 34711 / CBS 6284 / DSM 70876 / NBRC 10599 / NRRL Y-10934 / UCD 77-7)</name>
    <name type="common">Yeast</name>
    <name type="synonym">Tetrapisispora blattae</name>
    <dbReference type="NCBI Taxonomy" id="1071380"/>
    <lineage>
        <taxon>Eukaryota</taxon>
        <taxon>Fungi</taxon>
        <taxon>Dikarya</taxon>
        <taxon>Ascomycota</taxon>
        <taxon>Saccharomycotina</taxon>
        <taxon>Saccharomycetes</taxon>
        <taxon>Saccharomycetales</taxon>
        <taxon>Saccharomycetaceae</taxon>
        <taxon>Henningerozyma</taxon>
    </lineage>
</organism>
<dbReference type="KEGG" id="tbl:TBLA_0B04880"/>
<dbReference type="RefSeq" id="XP_004178841.1">
    <property type="nucleotide sequence ID" value="XM_004178793.1"/>
</dbReference>
<comment type="similarity">
    <text evidence="2">Belongs to the CCM1 family.</text>
</comment>
<protein>
    <recommendedName>
        <fullName evidence="8">Mitochondrial 15S rRNA processing factor CCM1</fullName>
    </recommendedName>
</protein>
<evidence type="ECO:0000256" key="5">
    <source>
        <dbReference type="ARBA" id="ARBA00023187"/>
    </source>
</evidence>
<dbReference type="GO" id="GO:0006397">
    <property type="term" value="P:mRNA processing"/>
    <property type="evidence" value="ECO:0007669"/>
    <property type="project" value="UniProtKB-KW"/>
</dbReference>
<evidence type="ECO:0000256" key="8">
    <source>
        <dbReference type="ARBA" id="ARBA00044527"/>
    </source>
</evidence>
<evidence type="ECO:0000256" key="1">
    <source>
        <dbReference type="ARBA" id="ARBA00004173"/>
    </source>
</evidence>
<comment type="subunit">
    <text evidence="7">Binds to mitochondrial small subunit 15S rRNA.</text>
</comment>
<dbReference type="PANTHER" id="PTHR47936:SF1">
    <property type="entry name" value="PENTATRICOPEPTIDE REPEAT-CONTAINING PROTEIN GUN1, CHLOROPLASTIC"/>
    <property type="match status" value="1"/>
</dbReference>
<dbReference type="PANTHER" id="PTHR47936">
    <property type="entry name" value="PPR_LONG DOMAIN-CONTAINING PROTEIN"/>
    <property type="match status" value="1"/>
</dbReference>